<organism evidence="1 2">
    <name type="scientific">Epichloe festucae (strain Fl1)</name>
    <dbReference type="NCBI Taxonomy" id="877507"/>
    <lineage>
        <taxon>Eukaryota</taxon>
        <taxon>Fungi</taxon>
        <taxon>Dikarya</taxon>
        <taxon>Ascomycota</taxon>
        <taxon>Pezizomycotina</taxon>
        <taxon>Sordariomycetes</taxon>
        <taxon>Hypocreomycetidae</taxon>
        <taxon>Hypocreales</taxon>
        <taxon>Clavicipitaceae</taxon>
        <taxon>Epichloe</taxon>
    </lineage>
</organism>
<dbReference type="SUPFAM" id="SSF54060">
    <property type="entry name" value="His-Me finger endonucleases"/>
    <property type="match status" value="1"/>
</dbReference>
<dbReference type="AlphaFoldDB" id="A0A7S9PX02"/>
<gene>
    <name evidence="1" type="ORF">C2857_003594</name>
</gene>
<keyword evidence="2" id="KW-1185">Reference proteome</keyword>
<evidence type="ECO:0000313" key="1">
    <source>
        <dbReference type="EMBL" id="QPH05648.1"/>
    </source>
</evidence>
<evidence type="ECO:0000313" key="2">
    <source>
        <dbReference type="Proteomes" id="UP000594364"/>
    </source>
</evidence>
<dbReference type="Proteomes" id="UP000594364">
    <property type="component" value="Chromosome 4"/>
</dbReference>
<dbReference type="EMBL" id="CP031388">
    <property type="protein sequence ID" value="QPH05648.1"/>
    <property type="molecule type" value="Genomic_DNA"/>
</dbReference>
<dbReference type="InterPro" id="IPR044925">
    <property type="entry name" value="His-Me_finger_sf"/>
</dbReference>
<proteinExistence type="predicted"/>
<protein>
    <submittedName>
        <fullName evidence="1">Uncharacterized protein</fullName>
    </submittedName>
</protein>
<sequence>MWDTWGQLSNDKTECRGILAKLKTNQNGFCLVSTHAGCKADGTGDVQVSWRGVNKIAILPDVAWAKGLKISPDQLLLHLCGRRNCVISSHVRCGDQKEKTSRHGCGVLVEMECEDRGCNATYIFVCPHDELCIPEDRPAGAPEDWEEFIRSEAVHIVRPEEGLSWPR</sequence>
<reference evidence="1 2" key="1">
    <citation type="journal article" date="2018" name="PLoS Genet.">
        <title>Repeat elements organise 3D genome structure and mediate transcription in the filamentous fungus Epichloe festucae.</title>
        <authorList>
            <person name="Winter D.J."/>
            <person name="Ganley A.R.D."/>
            <person name="Young C.A."/>
            <person name="Liachko I."/>
            <person name="Schardl C.L."/>
            <person name="Dupont P.Y."/>
            <person name="Berry D."/>
            <person name="Ram A."/>
            <person name="Scott B."/>
            <person name="Cox M.P."/>
        </authorList>
    </citation>
    <scope>NUCLEOTIDE SEQUENCE [LARGE SCALE GENOMIC DNA]</scope>
    <source>
        <strain evidence="1 2">Fl1</strain>
    </source>
</reference>
<accession>A0A7S9PX02</accession>
<name>A0A7S9PX02_EPIFF</name>